<dbReference type="Gene3D" id="2.60.120.380">
    <property type="match status" value="3"/>
</dbReference>
<dbReference type="AlphaFoldDB" id="A0ABD3MN75"/>
<name>A0ABD3MN75_9STRA</name>
<dbReference type="EMBL" id="JALLAZ020001840">
    <property type="protein sequence ID" value="KAL3761985.1"/>
    <property type="molecule type" value="Genomic_DNA"/>
</dbReference>
<comment type="caution">
    <text evidence="2">The sequence shown here is derived from an EMBL/GenBank/DDBJ whole genome shotgun (WGS) entry which is preliminary data.</text>
</comment>
<sequence length="375" mass="39770">MWQHVSSRGTCTNVPPTTTPRSILYTVPITDMALSGEQIRHYYMDVTTGQTVSCSTNGPNGDADLYMRFGDQAVPDSAFVGNACSSDSDTSMESCSTAAASAPTRVYAAVHAWSTFSGLTFQCTVSAVMYTVPINNMALSGGQIRHYYIEVTTGQTVSCSTNGPNGDADLYMRFGDQAIPDSAFVGNACSSDSDTSMESCSTAAAWAPTRVYAAVHAWSTFSGLTFQCTVSAVMYTVPINNMALSGEQIRHYYMDVTTGQTVSCSTNGPNGDADLYMRFGDQAVPDSAFVGNACSSDLGTSMESCSTAAASAPTRVYAAVHAWSTFSGLTFQCTVSAPTGSPTSARPYVQTHDKQAYDTQAHNSQAHDTQAYLMS</sequence>
<evidence type="ECO:0000313" key="3">
    <source>
        <dbReference type="Proteomes" id="UP001530315"/>
    </source>
</evidence>
<protein>
    <recommendedName>
        <fullName evidence="1">Peptidase C-terminal archaeal/bacterial domain-containing protein</fullName>
    </recommendedName>
</protein>
<feature type="domain" description="Peptidase C-terminal archaeal/bacterial" evidence="1">
    <location>
        <begin position="147"/>
        <end position="204"/>
    </location>
</feature>
<keyword evidence="3" id="KW-1185">Reference proteome</keyword>
<accession>A0ABD3MN75</accession>
<reference evidence="2 3" key="1">
    <citation type="submission" date="2024-10" db="EMBL/GenBank/DDBJ databases">
        <title>Updated reference genomes for cyclostephanoid diatoms.</title>
        <authorList>
            <person name="Roberts W.R."/>
            <person name="Alverson A.J."/>
        </authorList>
    </citation>
    <scope>NUCLEOTIDE SEQUENCE [LARGE SCALE GENOMIC DNA]</scope>
    <source>
        <strain evidence="2 3">AJA276-08</strain>
    </source>
</reference>
<evidence type="ECO:0000259" key="1">
    <source>
        <dbReference type="Pfam" id="PF04151"/>
    </source>
</evidence>
<proteinExistence type="predicted"/>
<evidence type="ECO:0000313" key="2">
    <source>
        <dbReference type="EMBL" id="KAL3761985.1"/>
    </source>
</evidence>
<organism evidence="2 3">
    <name type="scientific">Stephanodiscus triporus</name>
    <dbReference type="NCBI Taxonomy" id="2934178"/>
    <lineage>
        <taxon>Eukaryota</taxon>
        <taxon>Sar</taxon>
        <taxon>Stramenopiles</taxon>
        <taxon>Ochrophyta</taxon>
        <taxon>Bacillariophyta</taxon>
        <taxon>Coscinodiscophyceae</taxon>
        <taxon>Thalassiosirophycidae</taxon>
        <taxon>Stephanodiscales</taxon>
        <taxon>Stephanodiscaceae</taxon>
        <taxon>Stephanodiscus</taxon>
    </lineage>
</organism>
<gene>
    <name evidence="2" type="ORF">ACHAW5_006491</name>
</gene>
<dbReference type="Pfam" id="PF04151">
    <property type="entry name" value="PPC"/>
    <property type="match status" value="2"/>
</dbReference>
<feature type="domain" description="Peptidase C-terminal archaeal/bacterial" evidence="1">
    <location>
        <begin position="42"/>
        <end position="101"/>
    </location>
</feature>
<dbReference type="Proteomes" id="UP001530315">
    <property type="component" value="Unassembled WGS sequence"/>
</dbReference>
<dbReference type="InterPro" id="IPR007280">
    <property type="entry name" value="Peptidase_C_arc/bac"/>
</dbReference>